<sequence length="553" mass="60844">MEDFPPSVSSARLDVVASSEMSAPRVQTLDETLTAAVESARVHLEGARNQFELQVDVMRQAEKAIAIAAERVHADRRALDLERREMLSSIHSERARHEAEIVILRRSLEQDRKRFQDESGVMSFVAEQARGTVLLDVGGVHHKTSLMTLTSVPGSMLETMFSGRHMEQLERDESGRIFIDRNGHVFGHILEFLRNPSALSVIEALSEAERRLVRLEAHYLGLEKAMFPDEMPDFGLMVLGGVATDFLNSTEVFRPFTNQFEEGPSMGTRRNGCASVMLDRRRLVVIGGRDGDTFFDNTEVLDLEDWSFTDGPVMHTARWGCAAVMIDDRRMLVVGGYDGNVYLDTTEVLDTVEMRFELGPQMGMRHNGCAAVMLDSRRLLVLGGHDGVDCLQVTEVLDVYSMVFQPGPELNINRNGCAAVMLDERRLFILGGHDGNDHTDSTEILDTLTMTCREGPPMLSKRGYCAAVVCDDQLMVLGGNDGSQRLDTTEVLNEATMTFTAGPSMGTRRSGVAAAVLGKPLTEAVSEASPLVTFPTFFGTGDVSFPSVSGLLG</sequence>
<evidence type="ECO:0000313" key="4">
    <source>
        <dbReference type="EMBL" id="CAD8856518.1"/>
    </source>
</evidence>
<dbReference type="PANTHER" id="PTHR46344:SF27">
    <property type="entry name" value="KELCH REPEAT SUPERFAMILY PROTEIN"/>
    <property type="match status" value="1"/>
</dbReference>
<dbReference type="Gene3D" id="3.30.710.10">
    <property type="entry name" value="Potassium Channel Kv1.1, Chain A"/>
    <property type="match status" value="1"/>
</dbReference>
<dbReference type="Pfam" id="PF24681">
    <property type="entry name" value="Kelch_KLHDC2_KLHL20_DRC7"/>
    <property type="match status" value="1"/>
</dbReference>
<feature type="domain" description="Potassium channel tetramerisation-type BTB" evidence="3">
    <location>
        <begin position="133"/>
        <end position="225"/>
    </location>
</feature>
<dbReference type="SUPFAM" id="SSF54695">
    <property type="entry name" value="POZ domain"/>
    <property type="match status" value="1"/>
</dbReference>
<name>A0A7S1AKF2_NOCSC</name>
<dbReference type="EMBL" id="HBFQ01043607">
    <property type="protein sequence ID" value="CAD8856518.1"/>
    <property type="molecule type" value="Transcribed_RNA"/>
</dbReference>
<organism evidence="4">
    <name type="scientific">Noctiluca scintillans</name>
    <name type="common">Sea sparkle</name>
    <name type="synonym">Red tide dinoflagellate</name>
    <dbReference type="NCBI Taxonomy" id="2966"/>
    <lineage>
        <taxon>Eukaryota</taxon>
        <taxon>Sar</taxon>
        <taxon>Alveolata</taxon>
        <taxon>Dinophyceae</taxon>
        <taxon>Noctilucales</taxon>
        <taxon>Noctilucaceae</taxon>
        <taxon>Noctiluca</taxon>
    </lineage>
</organism>
<dbReference type="InterPro" id="IPR011333">
    <property type="entry name" value="SKP1/BTB/POZ_sf"/>
</dbReference>
<dbReference type="Gene3D" id="2.120.10.80">
    <property type="entry name" value="Kelch-type beta propeller"/>
    <property type="match status" value="2"/>
</dbReference>
<dbReference type="SMART" id="SM00612">
    <property type="entry name" value="Kelch"/>
    <property type="match status" value="6"/>
</dbReference>
<dbReference type="Pfam" id="PF02214">
    <property type="entry name" value="BTB_2"/>
    <property type="match status" value="1"/>
</dbReference>
<accession>A0A7S1AKF2</accession>
<dbReference type="InterPro" id="IPR015915">
    <property type="entry name" value="Kelch-typ_b-propeller"/>
</dbReference>
<proteinExistence type="predicted"/>
<dbReference type="Pfam" id="PF01344">
    <property type="entry name" value="Kelch_1"/>
    <property type="match status" value="2"/>
</dbReference>
<reference evidence="4" key="1">
    <citation type="submission" date="2021-01" db="EMBL/GenBank/DDBJ databases">
        <authorList>
            <person name="Corre E."/>
            <person name="Pelletier E."/>
            <person name="Niang G."/>
            <person name="Scheremetjew M."/>
            <person name="Finn R."/>
            <person name="Kale V."/>
            <person name="Holt S."/>
            <person name="Cochrane G."/>
            <person name="Meng A."/>
            <person name="Brown T."/>
            <person name="Cohen L."/>
        </authorList>
    </citation>
    <scope>NUCLEOTIDE SEQUENCE</scope>
</reference>
<dbReference type="GO" id="GO:0051260">
    <property type="term" value="P:protein homooligomerization"/>
    <property type="evidence" value="ECO:0007669"/>
    <property type="project" value="InterPro"/>
</dbReference>
<dbReference type="AlphaFoldDB" id="A0A7S1AKF2"/>
<keyword evidence="1" id="KW-0880">Kelch repeat</keyword>
<evidence type="ECO:0000256" key="2">
    <source>
        <dbReference type="ARBA" id="ARBA00022737"/>
    </source>
</evidence>
<keyword evidence="2" id="KW-0677">Repeat</keyword>
<gene>
    <name evidence="4" type="ORF">NSCI0253_LOCUS30870</name>
</gene>
<dbReference type="PANTHER" id="PTHR46344">
    <property type="entry name" value="OS02G0202900 PROTEIN"/>
    <property type="match status" value="1"/>
</dbReference>
<protein>
    <recommendedName>
        <fullName evidence="3">Potassium channel tetramerisation-type BTB domain-containing protein</fullName>
    </recommendedName>
</protein>
<dbReference type="InterPro" id="IPR006652">
    <property type="entry name" value="Kelch_1"/>
</dbReference>
<evidence type="ECO:0000256" key="1">
    <source>
        <dbReference type="ARBA" id="ARBA00022441"/>
    </source>
</evidence>
<evidence type="ECO:0000259" key="3">
    <source>
        <dbReference type="Pfam" id="PF02214"/>
    </source>
</evidence>
<dbReference type="InterPro" id="IPR003131">
    <property type="entry name" value="T1-type_BTB"/>
</dbReference>
<dbReference type="SUPFAM" id="SSF117281">
    <property type="entry name" value="Kelch motif"/>
    <property type="match status" value="1"/>
</dbReference>